<reference evidence="1" key="1">
    <citation type="submission" date="2014-09" db="EMBL/GenBank/DDBJ databases">
        <authorList>
            <person name="Aslett A.Martin."/>
        </authorList>
    </citation>
    <scope>NUCLEOTIDE SEQUENCE</scope>
    <source>
        <strain evidence="1">ED321 Heterogonic</strain>
    </source>
</reference>
<evidence type="ECO:0000313" key="1">
    <source>
        <dbReference type="EMBL" id="CEF59283.1"/>
    </source>
</evidence>
<dbReference type="WBParaSite" id="SRAE_X000103400.1">
    <property type="protein sequence ID" value="SRAE_X000103400.1"/>
    <property type="gene ID" value="WBGene00266597"/>
</dbReference>
<evidence type="ECO:0000313" key="3">
    <source>
        <dbReference type="WBParaSite" id="SRAE_X000103400.1"/>
    </source>
</evidence>
<proteinExistence type="predicted"/>
<protein>
    <submittedName>
        <fullName evidence="1 3">Uncharacterized protein</fullName>
    </submittedName>
</protein>
<reference evidence="3" key="3">
    <citation type="submission" date="2020-12" db="UniProtKB">
        <authorList>
            <consortium name="WormBaseParasite"/>
        </authorList>
    </citation>
    <scope>IDENTIFICATION</scope>
</reference>
<keyword evidence="2" id="KW-1185">Reference proteome</keyword>
<dbReference type="Proteomes" id="UP000035682">
    <property type="component" value="Unplaced"/>
</dbReference>
<dbReference type="CTD" id="36384091"/>
<name>A0A090KNX1_STRRB</name>
<reference evidence="2" key="2">
    <citation type="submission" date="2014-09" db="EMBL/GenBank/DDBJ databases">
        <authorList>
            <person name="Martin A.A."/>
        </authorList>
    </citation>
    <scope>NUCLEOTIDE SEQUENCE</scope>
    <source>
        <strain evidence="2">ED321</strain>
    </source>
</reference>
<evidence type="ECO:0000313" key="4">
    <source>
        <dbReference type="WormBase" id="SRAE_X000103400"/>
    </source>
</evidence>
<accession>A0A090KNX1</accession>
<dbReference type="GeneID" id="36384091"/>
<evidence type="ECO:0000313" key="2">
    <source>
        <dbReference type="Proteomes" id="UP000035682"/>
    </source>
</evidence>
<dbReference type="RefSeq" id="XP_024498494.1">
    <property type="nucleotide sequence ID" value="XM_024647696.1"/>
</dbReference>
<dbReference type="AlphaFoldDB" id="A0A090KNX1"/>
<dbReference type="EMBL" id="LN609396">
    <property type="protein sequence ID" value="CEF59283.1"/>
    <property type="molecule type" value="Genomic_DNA"/>
</dbReference>
<organism evidence="1">
    <name type="scientific">Strongyloides ratti</name>
    <name type="common">Parasitic roundworm</name>
    <dbReference type="NCBI Taxonomy" id="34506"/>
    <lineage>
        <taxon>Eukaryota</taxon>
        <taxon>Metazoa</taxon>
        <taxon>Ecdysozoa</taxon>
        <taxon>Nematoda</taxon>
        <taxon>Chromadorea</taxon>
        <taxon>Rhabditida</taxon>
        <taxon>Tylenchina</taxon>
        <taxon>Panagrolaimomorpha</taxon>
        <taxon>Strongyloidoidea</taxon>
        <taxon>Strongyloididae</taxon>
        <taxon>Strongyloides</taxon>
    </lineage>
</organism>
<dbReference type="WormBase" id="SRAE_X000103400">
    <property type="protein sequence ID" value="SRP04590"/>
    <property type="gene ID" value="WBGene00266597"/>
</dbReference>
<gene>
    <name evidence="1 3 4" type="ORF">SRAE_X000103400</name>
</gene>
<sequence>MKLMPLTIYKIYYTFTKNASYFARCRFLSLCIMDVALPLLSICVKIKGAILEDDYASALNSYNDLLCELDDFYDEFEREGDKDCCDKLDSIRHMVVHGRHGVSCGLLNRFKDTGKMKVFSNLVFNSWPRKKDKPISNDVTEYRRIGNSNGKTWKIPEPKYIFEDFYNFVKRHDFDDDCCISINPLVTISRKDKDIPFIVDKTIHRIVMEILDDHESEMEDHYENYGLVSTEIKTITISPSDMSINLSENYSNCNHSRLVFNTH</sequence>